<feature type="compositionally biased region" description="Basic and acidic residues" evidence="1">
    <location>
        <begin position="108"/>
        <end position="136"/>
    </location>
</feature>
<feature type="region of interest" description="Disordered" evidence="1">
    <location>
        <begin position="106"/>
        <end position="136"/>
    </location>
</feature>
<feature type="compositionally biased region" description="Low complexity" evidence="1">
    <location>
        <begin position="652"/>
        <end position="662"/>
    </location>
</feature>
<feature type="compositionally biased region" description="Basic residues" evidence="1">
    <location>
        <begin position="211"/>
        <end position="220"/>
    </location>
</feature>
<dbReference type="AlphaFoldDB" id="A0A1J5R3V0"/>
<name>A0A1J5R3V0_9ZZZZ</name>
<comment type="caution">
    <text evidence="2">The sequence shown here is derived from an EMBL/GenBank/DDBJ whole genome shotgun (WGS) entry which is preliminary data.</text>
</comment>
<feature type="compositionally biased region" description="Basic and acidic residues" evidence="1">
    <location>
        <begin position="176"/>
        <end position="210"/>
    </location>
</feature>
<feature type="region of interest" description="Disordered" evidence="1">
    <location>
        <begin position="162"/>
        <end position="231"/>
    </location>
</feature>
<sequence length="739" mass="81221">MGPEDLNSSVDGNPAHHLGVDVVARHISNFPDSVVGLAPALQLLGARLALVDAVERADDDFLGRGAGDQPGHRRPVVALHAHRCEQRRQRATALCEQRVFDVGGVHPARIDADRRQQQQHDADRDDDPSDAKHEHAQPLPRLQQHAAHAGHAVRRQLDEQRHRFARQRGAANQQRAEQRRDDAHQIQREHQLAAVFTKEHDSERQVDRQPRRARHERLHQHGQQPTAGVFDDARAHDRRHIAPEADDHRHQGVSGQPEAAHQPVHRIGGARQIAAVVEQREQHEGQRDRRNEGDDQVQPAADTAGQRRHRPVGQPGAPQQVTGAVDQQGLGALVEQIEQHLAAGKAGDEDRIQHREEQRHAEPAVQHQRIECVADAQPARRGAFTTAQRDRRGLLRPVRASCRIEFVRRFGSVAQEPRRAAQRGEFGPRRRRRVLFEQAQRLQPGAAGDARGDEVDGCSRRGVERAALRPRRAAQRVGQRVEQFVAAASAARDRRDDRHAEVLGQRVGLRLDAGRARFVDHVEHDDQRQPGLDQLGAELQVALQVRRVDDEHDEVDLAAEQVVARDALVLAAAAEQAVDAGQVDQFRASPLQIDASGTAFDGDAGPVPGLLPGSGQQVEQRRLAAVRVAGQRDHRRVVGARGHFGVGAGAVTSTPSTSSRPSAMRAVPTRSTAPRASGPCTTLSSTPRRSPSIARRCAAGVVSDAMRADSPRRSAASGISVESVLFMITNENGYRLRLC</sequence>
<feature type="region of interest" description="Disordered" evidence="1">
    <location>
        <begin position="278"/>
        <end position="321"/>
    </location>
</feature>
<accession>A0A1J5R3V0</accession>
<evidence type="ECO:0000313" key="2">
    <source>
        <dbReference type="EMBL" id="OIQ86660.1"/>
    </source>
</evidence>
<feature type="compositionally biased region" description="Basic and acidic residues" evidence="1">
    <location>
        <begin position="278"/>
        <end position="293"/>
    </location>
</feature>
<organism evidence="2">
    <name type="scientific">mine drainage metagenome</name>
    <dbReference type="NCBI Taxonomy" id="410659"/>
    <lineage>
        <taxon>unclassified sequences</taxon>
        <taxon>metagenomes</taxon>
        <taxon>ecological metagenomes</taxon>
    </lineage>
</organism>
<gene>
    <name evidence="2" type="ORF">GALL_314680</name>
</gene>
<evidence type="ECO:0000256" key="1">
    <source>
        <dbReference type="SAM" id="MobiDB-lite"/>
    </source>
</evidence>
<feature type="region of interest" description="Disordered" evidence="1">
    <location>
        <begin position="243"/>
        <end position="263"/>
    </location>
</feature>
<dbReference type="EMBL" id="MLJW01000466">
    <property type="protein sequence ID" value="OIQ86660.1"/>
    <property type="molecule type" value="Genomic_DNA"/>
</dbReference>
<protein>
    <submittedName>
        <fullName evidence="2">Uncharacterized protein</fullName>
    </submittedName>
</protein>
<feature type="region of interest" description="Disordered" evidence="1">
    <location>
        <begin position="648"/>
        <end position="694"/>
    </location>
</feature>
<feature type="compositionally biased region" description="Low complexity" evidence="1">
    <location>
        <begin position="681"/>
        <end position="692"/>
    </location>
</feature>
<reference evidence="2" key="1">
    <citation type="submission" date="2016-10" db="EMBL/GenBank/DDBJ databases">
        <title>Sequence of Gallionella enrichment culture.</title>
        <authorList>
            <person name="Poehlein A."/>
            <person name="Muehling M."/>
            <person name="Daniel R."/>
        </authorList>
    </citation>
    <scope>NUCLEOTIDE SEQUENCE</scope>
</reference>
<proteinExistence type="predicted"/>